<keyword evidence="2" id="KW-1185">Reference proteome</keyword>
<reference evidence="1" key="3">
    <citation type="submission" date="2025-08" db="UniProtKB">
        <authorList>
            <consortium name="Ensembl"/>
        </authorList>
    </citation>
    <scope>IDENTIFICATION</scope>
</reference>
<dbReference type="STRING" id="7994.ENSAMXP00000041536"/>
<protein>
    <submittedName>
        <fullName evidence="1">Uncharacterized protein</fullName>
    </submittedName>
</protein>
<dbReference type="GeneTree" id="ENSGT00940000176969"/>
<evidence type="ECO:0000313" key="2">
    <source>
        <dbReference type="Proteomes" id="UP000018467"/>
    </source>
</evidence>
<dbReference type="SUPFAM" id="SSF52266">
    <property type="entry name" value="SGNH hydrolase"/>
    <property type="match status" value="1"/>
</dbReference>
<reference evidence="1" key="4">
    <citation type="submission" date="2025-09" db="UniProtKB">
        <authorList>
            <consortium name="Ensembl"/>
        </authorList>
    </citation>
    <scope>IDENTIFICATION</scope>
</reference>
<accession>A0A3B1JIJ6</accession>
<proteinExistence type="predicted"/>
<organism evidence="1 2">
    <name type="scientific">Astyanax mexicanus</name>
    <name type="common">Blind cave fish</name>
    <name type="synonym">Astyanax fasciatus mexicanus</name>
    <dbReference type="NCBI Taxonomy" id="7994"/>
    <lineage>
        <taxon>Eukaryota</taxon>
        <taxon>Metazoa</taxon>
        <taxon>Chordata</taxon>
        <taxon>Craniata</taxon>
        <taxon>Vertebrata</taxon>
        <taxon>Euteleostomi</taxon>
        <taxon>Actinopterygii</taxon>
        <taxon>Neopterygii</taxon>
        <taxon>Teleostei</taxon>
        <taxon>Ostariophysi</taxon>
        <taxon>Characiformes</taxon>
        <taxon>Characoidei</taxon>
        <taxon>Acestrorhamphidae</taxon>
        <taxon>Acestrorhamphinae</taxon>
        <taxon>Astyanax</taxon>
    </lineage>
</organism>
<reference evidence="2" key="2">
    <citation type="journal article" date="2014" name="Nat. Commun.">
        <title>The cavefish genome reveals candidate genes for eye loss.</title>
        <authorList>
            <person name="McGaugh S.E."/>
            <person name="Gross J.B."/>
            <person name="Aken B."/>
            <person name="Blin M."/>
            <person name="Borowsky R."/>
            <person name="Chalopin D."/>
            <person name="Hinaux H."/>
            <person name="Jeffery W.R."/>
            <person name="Keene A."/>
            <person name="Ma L."/>
            <person name="Minx P."/>
            <person name="Murphy D."/>
            <person name="O'Quin K.E."/>
            <person name="Retaux S."/>
            <person name="Rohner N."/>
            <person name="Searle S.M."/>
            <person name="Stahl B.A."/>
            <person name="Tabin C."/>
            <person name="Volff J.N."/>
            <person name="Yoshizawa M."/>
            <person name="Warren W.C."/>
        </authorList>
    </citation>
    <scope>NUCLEOTIDE SEQUENCE [LARGE SCALE GENOMIC DNA]</scope>
    <source>
        <strain evidence="2">female</strain>
    </source>
</reference>
<dbReference type="Ensembl" id="ENSAMXT00000049887.1">
    <property type="protein sequence ID" value="ENSAMXP00000041536.1"/>
    <property type="gene ID" value="ENSAMXG00000041724.1"/>
</dbReference>
<dbReference type="InParanoid" id="A0A3B1JIJ6"/>
<name>A0A3B1JIJ6_ASTMX</name>
<reference evidence="2" key="1">
    <citation type="submission" date="2013-03" db="EMBL/GenBank/DDBJ databases">
        <authorList>
            <person name="Jeffery W."/>
            <person name="Warren W."/>
            <person name="Wilson R.K."/>
        </authorList>
    </citation>
    <scope>NUCLEOTIDE SEQUENCE</scope>
    <source>
        <strain evidence="2">female</strain>
    </source>
</reference>
<sequence>MADVFYGTGWRHKVQQWPKSQVTNRCHKTWFPDVPDTNKLVLVIEDSHLRSFVEGVVAVPGEHISFGYSCTPGATTEELRQEILGANIPLSPDLVVLLAPSNNLIANMTTTEAGKDFTRLMAAVLHHIQYQRHLRNEYHRAAARMGLKYLSVVDHFPLKHSKLWCKDGIHLSDNFGTPILADLLWASAYLELREFMSQTLPYRPPVFNPVIVECVRQTFSPKSYGPVLLGRIFKCFIPVMPVWSDILYSCLEANHTVTHTTTAICEANFKNTKNLYLNSKSRIDDCIEKLEKLYRAREIEMCDKVRLRIAKRKLKFNTS</sequence>
<evidence type="ECO:0000313" key="1">
    <source>
        <dbReference type="Ensembl" id="ENSAMXP00000041536.1"/>
    </source>
</evidence>
<dbReference type="AlphaFoldDB" id="A0A3B1JIJ6"/>
<dbReference type="Proteomes" id="UP000018467">
    <property type="component" value="Unassembled WGS sequence"/>
</dbReference>